<dbReference type="EMBL" id="JAOPJF010000017">
    <property type="protein sequence ID" value="KAK1146577.1"/>
    <property type="molecule type" value="Genomic_DNA"/>
</dbReference>
<reference evidence="1 2" key="1">
    <citation type="journal article" date="2023" name="ACS Omega">
        <title>Identification of the Neoaspergillic Acid Biosynthesis Gene Cluster by Establishing an In Vitro CRISPR-Ribonucleoprotein Genetic System in Aspergillus melleus.</title>
        <authorList>
            <person name="Yuan B."/>
            <person name="Grau M.F."/>
            <person name="Murata R.M."/>
            <person name="Torok T."/>
            <person name="Venkateswaran K."/>
            <person name="Stajich J.E."/>
            <person name="Wang C.C.C."/>
        </authorList>
    </citation>
    <scope>NUCLEOTIDE SEQUENCE [LARGE SCALE GENOMIC DNA]</scope>
    <source>
        <strain evidence="1 2">IMV 1140</strain>
    </source>
</reference>
<name>A0ACC3B7P4_9EURO</name>
<keyword evidence="2" id="KW-1185">Reference proteome</keyword>
<evidence type="ECO:0000313" key="1">
    <source>
        <dbReference type="EMBL" id="KAK1146577.1"/>
    </source>
</evidence>
<comment type="caution">
    <text evidence="1">The sequence shown here is derived from an EMBL/GenBank/DDBJ whole genome shotgun (WGS) entry which is preliminary data.</text>
</comment>
<dbReference type="Proteomes" id="UP001177260">
    <property type="component" value="Unassembled WGS sequence"/>
</dbReference>
<organism evidence="1 2">
    <name type="scientific">Aspergillus melleus</name>
    <dbReference type="NCBI Taxonomy" id="138277"/>
    <lineage>
        <taxon>Eukaryota</taxon>
        <taxon>Fungi</taxon>
        <taxon>Dikarya</taxon>
        <taxon>Ascomycota</taxon>
        <taxon>Pezizomycotina</taxon>
        <taxon>Eurotiomycetes</taxon>
        <taxon>Eurotiomycetidae</taxon>
        <taxon>Eurotiales</taxon>
        <taxon>Aspergillaceae</taxon>
        <taxon>Aspergillus</taxon>
        <taxon>Aspergillus subgen. Circumdati</taxon>
    </lineage>
</organism>
<protein>
    <submittedName>
        <fullName evidence="1">Uncharacterized protein</fullName>
    </submittedName>
</protein>
<gene>
    <name evidence="1" type="ORF">N8T08_003007</name>
</gene>
<evidence type="ECO:0000313" key="2">
    <source>
        <dbReference type="Proteomes" id="UP001177260"/>
    </source>
</evidence>
<accession>A0ACC3B7P4</accession>
<sequence length="338" mass="38431">MCNFYENVYHYANCKDPNEHYIHISFQGDPADRCKAGPHEQYVPISAQCHRCYPTKKQNDAPERPSSDASESEPDNPEPDENDDSDGKKIPEFSVTWKLPTAIADVQDMETFMLEALTLTRTECSVKAMPCQVYIQEEYGALGLVLLENIFSALSSPGNGYEDSTMEIYAGNNVFLVALSEKLSHLKDMLLWLCLSFVGPKDGSVCISTAAMMKNSIILMPLQPIETTDQLMSEEYWHEMFEAAVIAQDPRLEPQPCMLLEMGFKMMVRLSGVSWKVLHDGGFLLRGPFTALTPIRELGNEHIMWHFEILRPGDRFEPPRKWMQTLLMHQLRSKKALV</sequence>
<proteinExistence type="predicted"/>